<accession>A0A1I1B2V5</accession>
<gene>
    <name evidence="1" type="ORF">SAMN05192575_11311</name>
</gene>
<evidence type="ECO:0000313" key="2">
    <source>
        <dbReference type="Proteomes" id="UP000199113"/>
    </source>
</evidence>
<proteinExistence type="predicted"/>
<name>A0A1I1B2V5_9ACTN</name>
<reference evidence="1" key="1">
    <citation type="submission" date="2016-10" db="EMBL/GenBank/DDBJ databases">
        <authorList>
            <person name="de Groot N.N."/>
        </authorList>
    </citation>
    <scope>NUCLEOTIDE SEQUENCE [LARGE SCALE GENOMIC DNA]</scope>
    <source>
        <strain evidence="1">CGMCC 1.10697</strain>
    </source>
</reference>
<evidence type="ECO:0000313" key="1">
    <source>
        <dbReference type="EMBL" id="SFB44591.1"/>
    </source>
</evidence>
<dbReference type="EMBL" id="FOKC01000013">
    <property type="protein sequence ID" value="SFB44591.1"/>
    <property type="molecule type" value="Genomic_DNA"/>
</dbReference>
<organism evidence="1 2">
    <name type="scientific">Nocardioides alpinus</name>
    <dbReference type="NCBI Taxonomy" id="748909"/>
    <lineage>
        <taxon>Bacteria</taxon>
        <taxon>Bacillati</taxon>
        <taxon>Actinomycetota</taxon>
        <taxon>Actinomycetes</taxon>
        <taxon>Propionibacteriales</taxon>
        <taxon>Nocardioidaceae</taxon>
        <taxon>Nocardioides</taxon>
    </lineage>
</organism>
<sequence>MPRTMGPCEDARVTSISDIPMPPYTVHLSDGSSGEVEFGYTEGLLEVLGHELLVWTRPTDGIDPGLDWPGPKAGRRSVQNTCFRILTAVEQGTFGYDKPMEFDLPNGTTVLTVRKPETAEAVHATALAPHTPVARVGWELRRNDFGPLLPVSAAELPGLIRKCREVVGRLPWDAAVPHDLTIDAASLGADSFPVSDTYGPASPLVRAVAASLVTADEVVVGGLLHNAYLLRDVGESQHWFDSRLSAIARGAGRSAAVSRCEELAKSLSIATPEDTNAERLEMAVRVTLKTAALHDRLDASDRMRGYGPWETSLYFPERPPGQAATEETIASVEAALAALSPAALAEIVERHSDESGYEDLDIFAVTHRTGLPPGHRLLEELSDRTGRHLEEVRPLTTTLLSATAWRTEDGESDDDDTSAYVGWGLVDEYGDLLPSLELLLRLGPRPEDY</sequence>
<dbReference type="Proteomes" id="UP000199113">
    <property type="component" value="Unassembled WGS sequence"/>
</dbReference>
<protein>
    <submittedName>
        <fullName evidence="1">Uncharacterized protein</fullName>
    </submittedName>
</protein>
<dbReference type="AlphaFoldDB" id="A0A1I1B2V5"/>